<feature type="domain" description="Phosphate acetyl/butaryl transferase" evidence="4">
    <location>
        <begin position="19"/>
        <end position="332"/>
    </location>
</feature>
<keyword evidence="3" id="KW-0012">Acyltransferase</keyword>
<sequence length="343" mass="35790">MAEKTVVTQHCDAVGLSLLDRWRERVGGRSVRVALADGEDPRVVRAALRMHRDGLLVPRLIGRRDRITALARSGGFAIPDELVLETRALQDDSTINRVISESLRGKTGRTLEAALRDPVHLGAAALRAGLVDSGVAGAARPTADVLRAGIRVVGLRPEVSTVSSSFVMVLADGRVLTFADCAVLPDPTAEQLADIAVAAADTHRSLTGVEPRVAMLSFSTRGSAEHDGVAKVRAATALACRRAPELLIDGELQFDAALVDAVSAHKAPDSAVAGRATVLVFPNLDAGNIGYKIAERIGGALALGPIVQGLRRPFNDLSRGCSADDVELVALIGAVQALGAAAP</sequence>
<dbReference type="InterPro" id="IPR002505">
    <property type="entry name" value="PTA_PTB"/>
</dbReference>
<gene>
    <name evidence="5" type="ORF">ACFQ16_29365</name>
</gene>
<dbReference type="Proteomes" id="UP001597018">
    <property type="component" value="Unassembled WGS sequence"/>
</dbReference>
<evidence type="ECO:0000256" key="2">
    <source>
        <dbReference type="ARBA" id="ARBA00022679"/>
    </source>
</evidence>
<dbReference type="Pfam" id="PF01515">
    <property type="entry name" value="PTA_PTB"/>
    <property type="match status" value="1"/>
</dbReference>
<evidence type="ECO:0000256" key="3">
    <source>
        <dbReference type="ARBA" id="ARBA00023315"/>
    </source>
</evidence>
<name>A0ABW3G4L0_9PSEU</name>
<proteinExistence type="inferred from homology"/>
<comment type="caution">
    <text evidence="5">The sequence shown here is derived from an EMBL/GenBank/DDBJ whole genome shotgun (WGS) entry which is preliminary data.</text>
</comment>
<dbReference type="InterPro" id="IPR050500">
    <property type="entry name" value="Phos_Acetyltrans/Butyryltrans"/>
</dbReference>
<dbReference type="InterPro" id="IPR042113">
    <property type="entry name" value="P_AcTrfase_dom1"/>
</dbReference>
<evidence type="ECO:0000313" key="5">
    <source>
        <dbReference type="EMBL" id="MFD0923876.1"/>
    </source>
</evidence>
<evidence type="ECO:0000313" key="6">
    <source>
        <dbReference type="Proteomes" id="UP001597018"/>
    </source>
</evidence>
<evidence type="ECO:0000256" key="1">
    <source>
        <dbReference type="ARBA" id="ARBA00005656"/>
    </source>
</evidence>
<dbReference type="PIRSF" id="PIRSF000428">
    <property type="entry name" value="P_Ac_trans"/>
    <property type="match status" value="1"/>
</dbReference>
<dbReference type="InterPro" id="IPR012147">
    <property type="entry name" value="P_Ac_Bu_trans"/>
</dbReference>
<organism evidence="5 6">
    <name type="scientific">Saccharopolyspora rosea</name>
    <dbReference type="NCBI Taxonomy" id="524884"/>
    <lineage>
        <taxon>Bacteria</taxon>
        <taxon>Bacillati</taxon>
        <taxon>Actinomycetota</taxon>
        <taxon>Actinomycetes</taxon>
        <taxon>Pseudonocardiales</taxon>
        <taxon>Pseudonocardiaceae</taxon>
        <taxon>Saccharopolyspora</taxon>
    </lineage>
</organism>
<keyword evidence="2" id="KW-0808">Transferase</keyword>
<comment type="similarity">
    <text evidence="1">Belongs to the phosphate acetyltransferase and butyryltransferase family.</text>
</comment>
<protein>
    <submittedName>
        <fullName evidence="5">Phosphotransacetylase</fullName>
    </submittedName>
</protein>
<evidence type="ECO:0000259" key="4">
    <source>
        <dbReference type="Pfam" id="PF01515"/>
    </source>
</evidence>
<dbReference type="PANTHER" id="PTHR43356">
    <property type="entry name" value="PHOSPHATE ACETYLTRANSFERASE"/>
    <property type="match status" value="1"/>
</dbReference>
<dbReference type="Gene3D" id="3.40.50.10750">
    <property type="entry name" value="Isocitrate/Isopropylmalate dehydrogenase-like"/>
    <property type="match status" value="1"/>
</dbReference>
<reference evidence="6" key="1">
    <citation type="journal article" date="2019" name="Int. J. Syst. Evol. Microbiol.">
        <title>The Global Catalogue of Microorganisms (GCM) 10K type strain sequencing project: providing services to taxonomists for standard genome sequencing and annotation.</title>
        <authorList>
            <consortium name="The Broad Institute Genomics Platform"/>
            <consortium name="The Broad Institute Genome Sequencing Center for Infectious Disease"/>
            <person name="Wu L."/>
            <person name="Ma J."/>
        </authorList>
    </citation>
    <scope>NUCLEOTIDE SEQUENCE [LARGE SCALE GENOMIC DNA]</scope>
    <source>
        <strain evidence="6">CCUG 56401</strain>
    </source>
</reference>
<dbReference type="Gene3D" id="3.40.50.10950">
    <property type="match status" value="1"/>
</dbReference>
<keyword evidence="6" id="KW-1185">Reference proteome</keyword>
<dbReference type="RefSeq" id="WP_345600704.1">
    <property type="nucleotide sequence ID" value="NZ_BAABLT010000014.1"/>
</dbReference>
<dbReference type="EMBL" id="JBHTIW010000045">
    <property type="protein sequence ID" value="MFD0923876.1"/>
    <property type="molecule type" value="Genomic_DNA"/>
</dbReference>
<dbReference type="InterPro" id="IPR042112">
    <property type="entry name" value="P_AcTrfase_dom2"/>
</dbReference>
<dbReference type="SUPFAM" id="SSF53659">
    <property type="entry name" value="Isocitrate/Isopropylmalate dehydrogenase-like"/>
    <property type="match status" value="1"/>
</dbReference>
<dbReference type="NCBIfam" id="NF007233">
    <property type="entry name" value="PRK09653.1"/>
    <property type="match status" value="1"/>
</dbReference>
<dbReference type="PANTHER" id="PTHR43356:SF1">
    <property type="entry name" value="PHOSPHATE ACETYLTRANSFERASE EUTD"/>
    <property type="match status" value="1"/>
</dbReference>
<accession>A0ABW3G4L0</accession>